<reference evidence="2" key="1">
    <citation type="submission" date="2010-09" db="EMBL/GenBank/DDBJ databases">
        <title>The genome sequence of Geomyces destructans 20631-21.</title>
        <authorList>
            <consortium name="The Broad Institute Genome Sequencing Platform"/>
            <person name="Cuomo C.A."/>
            <person name="Blehert D.S."/>
            <person name="Lorch J.M."/>
            <person name="Young S.K."/>
            <person name="Zeng Q."/>
            <person name="Gargeya S."/>
            <person name="Fitzgerald M."/>
            <person name="Haas B."/>
            <person name="Abouelleil A."/>
            <person name="Alvarado L."/>
            <person name="Arachchi H.M."/>
            <person name="Berlin A."/>
            <person name="Brown A."/>
            <person name="Chapman S.B."/>
            <person name="Chen Z."/>
            <person name="Dunbar C."/>
            <person name="Freedman E."/>
            <person name="Gearin G."/>
            <person name="Gellesch M."/>
            <person name="Goldberg J."/>
            <person name="Griggs A."/>
            <person name="Gujja S."/>
            <person name="Heiman D."/>
            <person name="Howarth C."/>
            <person name="Larson L."/>
            <person name="Lui A."/>
            <person name="MacDonald P.J.P."/>
            <person name="Montmayeur A."/>
            <person name="Murphy C."/>
            <person name="Neiman D."/>
            <person name="Pearson M."/>
            <person name="Priest M."/>
            <person name="Roberts A."/>
            <person name="Saif S."/>
            <person name="Shea T."/>
            <person name="Shenoy N."/>
            <person name="Sisk P."/>
            <person name="Stolte C."/>
            <person name="Sykes S."/>
            <person name="Wortman J."/>
            <person name="Nusbaum C."/>
            <person name="Birren B."/>
        </authorList>
    </citation>
    <scope>NUCLEOTIDE SEQUENCE [LARGE SCALE GENOMIC DNA]</scope>
    <source>
        <strain evidence="2">ATCC MYA-4855 / 20631-21</strain>
    </source>
</reference>
<organism evidence="1 2">
    <name type="scientific">Pseudogymnoascus destructans (strain ATCC MYA-4855 / 20631-21)</name>
    <name type="common">Bat white-nose syndrome fungus</name>
    <name type="synonym">Geomyces destructans</name>
    <dbReference type="NCBI Taxonomy" id="658429"/>
    <lineage>
        <taxon>Eukaryota</taxon>
        <taxon>Fungi</taxon>
        <taxon>Dikarya</taxon>
        <taxon>Ascomycota</taxon>
        <taxon>Pezizomycotina</taxon>
        <taxon>Leotiomycetes</taxon>
        <taxon>Thelebolales</taxon>
        <taxon>Thelebolaceae</taxon>
        <taxon>Pseudogymnoascus</taxon>
    </lineage>
</organism>
<dbReference type="VEuPathDB" id="FungiDB:GMDG_04933"/>
<accession>L8GET4</accession>
<keyword evidence="2" id="KW-1185">Reference proteome</keyword>
<proteinExistence type="predicted"/>
<dbReference type="Proteomes" id="UP000011064">
    <property type="component" value="Unassembled WGS sequence"/>
</dbReference>
<evidence type="ECO:0000313" key="1">
    <source>
        <dbReference type="EMBL" id="ELR10666.1"/>
    </source>
</evidence>
<dbReference type="AlphaFoldDB" id="L8GET4"/>
<evidence type="ECO:0000313" key="2">
    <source>
        <dbReference type="Proteomes" id="UP000011064"/>
    </source>
</evidence>
<dbReference type="EMBL" id="GL573264">
    <property type="protein sequence ID" value="ELR10666.1"/>
    <property type="molecule type" value="Genomic_DNA"/>
</dbReference>
<gene>
    <name evidence="1" type="ORF">GMDG_04933</name>
</gene>
<protein>
    <submittedName>
        <fullName evidence="1">Uncharacterized protein</fullName>
    </submittedName>
</protein>
<sequence>MAEILAVILEILAISQKKIKCGRLVSFGKSFIGATDEGKEAMQKLGKLLDSEKGIVGAETLSEVKSIAIAVDKLHVDVSTLVNSQSTHATQDQNPLRKIRAILDPSP</sequence>
<name>L8GET4_PSED2</name>
<dbReference type="HOGENOM" id="CLU_2211105_0_0_1"/>
<dbReference type="InParanoid" id="L8GET4"/>